<keyword evidence="4" id="KW-1185">Reference proteome</keyword>
<dbReference type="PANTHER" id="PTHR22916:SF3">
    <property type="entry name" value="UDP-GLCNAC:BETAGAL BETA-1,3-N-ACETYLGLUCOSAMINYLTRANSFERASE-LIKE PROTEIN 1"/>
    <property type="match status" value="1"/>
</dbReference>
<dbReference type="PANTHER" id="PTHR22916">
    <property type="entry name" value="GLYCOSYLTRANSFERASE"/>
    <property type="match status" value="1"/>
</dbReference>
<reference evidence="3" key="1">
    <citation type="submission" date="2020-11" db="EMBL/GenBank/DDBJ databases">
        <title>Azospira restricta DSM 18626 genome sequence.</title>
        <authorList>
            <person name="Moe W.M."/>
        </authorList>
    </citation>
    <scope>NUCLEOTIDE SEQUENCE</scope>
    <source>
        <strain evidence="3">DSM 18626</strain>
    </source>
</reference>
<dbReference type="SUPFAM" id="SSF53335">
    <property type="entry name" value="S-adenosyl-L-methionine-dependent methyltransferases"/>
    <property type="match status" value="1"/>
</dbReference>
<dbReference type="SUPFAM" id="SSF53448">
    <property type="entry name" value="Nucleotide-diphospho-sugar transferases"/>
    <property type="match status" value="1"/>
</dbReference>
<gene>
    <name evidence="3" type="ORF">IWH25_09250</name>
</gene>
<dbReference type="SUPFAM" id="SSF48452">
    <property type="entry name" value="TPR-like"/>
    <property type="match status" value="1"/>
</dbReference>
<accession>A0A974SSF9</accession>
<dbReference type="KEGG" id="ares:IWH25_09250"/>
<dbReference type="RefSeq" id="WP_203389019.1">
    <property type="nucleotide sequence ID" value="NZ_CP064781.1"/>
</dbReference>
<dbReference type="Proteomes" id="UP000663444">
    <property type="component" value="Chromosome"/>
</dbReference>
<organism evidence="3 4">
    <name type="scientific">Azospira restricta</name>
    <dbReference type="NCBI Taxonomy" id="404405"/>
    <lineage>
        <taxon>Bacteria</taxon>
        <taxon>Pseudomonadati</taxon>
        <taxon>Pseudomonadota</taxon>
        <taxon>Betaproteobacteria</taxon>
        <taxon>Rhodocyclales</taxon>
        <taxon>Rhodocyclaceae</taxon>
        <taxon>Azospira</taxon>
    </lineage>
</organism>
<dbReference type="InterPro" id="IPR011990">
    <property type="entry name" value="TPR-like_helical_dom_sf"/>
</dbReference>
<feature type="domain" description="Glycosyltransferase 2-like" evidence="2">
    <location>
        <begin position="187"/>
        <end position="306"/>
    </location>
</feature>
<proteinExistence type="predicted"/>
<name>A0A974SSF9_9RHOO</name>
<dbReference type="AlphaFoldDB" id="A0A974SSF9"/>
<dbReference type="InterPro" id="IPR029044">
    <property type="entry name" value="Nucleotide-diphossugar_trans"/>
</dbReference>
<evidence type="ECO:0000256" key="1">
    <source>
        <dbReference type="SAM" id="MobiDB-lite"/>
    </source>
</evidence>
<feature type="region of interest" description="Disordered" evidence="1">
    <location>
        <begin position="1"/>
        <end position="23"/>
    </location>
</feature>
<sequence length="601" mass="67042">MSHLQLHFGADAPEQPGVTHVPLPPAEQLGDFVSQLPWPDRSARAIVVEGLIEKLPQADGAHFLHECRRIMAPGATLRIVTPDLDAAIDDYVHDRGSQVWEAAGIYWTDNRCERLNLLLGKSGAKWLYNEQELNRLADLVGLSPLAKRPADTGTTSAERFPALPCSSFEYVKPDRRLAPDAQPLVTIAIPSYKPEFFATALQSALDQTYPKLDIVICDDCPDDGIRLIAETFVARDERVRYLRNPQRLARQNLARCLEVARGEFFKLLCDDDVLAPTSIERMLDCFRTCDDITLVTSKRQRIDENGAALPDVFDTLAPLPQDGIIEGLSLGAAMLSSARNFVGEPTTALFRKAEVAHIRPDYCSVDGQLIDGMNDVAVWINLATRGDTVYLTDALSQFRCHPNQNQLVLREMLLASSLHALRIMRLSFDRFGFSKGQFFGTIKWMPLHTHRTAWLLRTIQPNYAGWAAVDQPAAGGQTQPEVDPDLPRYREAADLLARGETETAITQLIALAENGSRHWAVYNDLGAYAWKTGDHAGATDLFRHAWSLNPSIQVLGINYANALMATEQWSELDTVLTEHLRRYPDDEAAARLRHQLAAVHR</sequence>
<dbReference type="Gene3D" id="1.25.40.10">
    <property type="entry name" value="Tetratricopeptide repeat domain"/>
    <property type="match status" value="1"/>
</dbReference>
<evidence type="ECO:0000259" key="2">
    <source>
        <dbReference type="Pfam" id="PF00535"/>
    </source>
</evidence>
<protein>
    <submittedName>
        <fullName evidence="3">Glycosyltransferase</fullName>
    </submittedName>
</protein>
<dbReference type="GO" id="GO:0016758">
    <property type="term" value="F:hexosyltransferase activity"/>
    <property type="evidence" value="ECO:0007669"/>
    <property type="project" value="UniProtKB-ARBA"/>
</dbReference>
<dbReference type="Pfam" id="PF00535">
    <property type="entry name" value="Glycos_transf_2"/>
    <property type="match status" value="1"/>
</dbReference>
<dbReference type="InterPro" id="IPR029063">
    <property type="entry name" value="SAM-dependent_MTases_sf"/>
</dbReference>
<dbReference type="Gene3D" id="3.40.50.150">
    <property type="entry name" value="Vaccinia Virus protein VP39"/>
    <property type="match status" value="1"/>
</dbReference>
<evidence type="ECO:0000313" key="4">
    <source>
        <dbReference type="Proteomes" id="UP000663444"/>
    </source>
</evidence>
<evidence type="ECO:0000313" key="3">
    <source>
        <dbReference type="EMBL" id="QRJ65488.1"/>
    </source>
</evidence>
<dbReference type="Gene3D" id="3.90.550.10">
    <property type="entry name" value="Spore Coat Polysaccharide Biosynthesis Protein SpsA, Chain A"/>
    <property type="match status" value="1"/>
</dbReference>
<dbReference type="InterPro" id="IPR001173">
    <property type="entry name" value="Glyco_trans_2-like"/>
</dbReference>
<dbReference type="EMBL" id="CP064781">
    <property type="protein sequence ID" value="QRJ65488.1"/>
    <property type="molecule type" value="Genomic_DNA"/>
</dbReference>